<gene>
    <name evidence="1" type="ORF">PES01_25730</name>
</gene>
<keyword evidence="2" id="KW-1185">Reference proteome</keyword>
<protein>
    <submittedName>
        <fullName evidence="1">Uncharacterized protein</fullName>
    </submittedName>
</protein>
<reference evidence="1 2" key="1">
    <citation type="submission" date="2019-07" db="EMBL/GenBank/DDBJ databases">
        <title>Whole genome shotgun sequence of Pseudoalteromonas espejiana NBRC 102222.</title>
        <authorList>
            <person name="Hosoyama A."/>
            <person name="Uohara A."/>
            <person name="Ohji S."/>
            <person name="Ichikawa N."/>
        </authorList>
    </citation>
    <scope>NUCLEOTIDE SEQUENCE [LARGE SCALE GENOMIC DNA]</scope>
    <source>
        <strain evidence="1 2">NBRC 102222</strain>
    </source>
</reference>
<evidence type="ECO:0000313" key="1">
    <source>
        <dbReference type="EMBL" id="GEK55728.1"/>
    </source>
</evidence>
<dbReference type="Proteomes" id="UP000321419">
    <property type="component" value="Unassembled WGS sequence"/>
</dbReference>
<proteinExistence type="predicted"/>
<comment type="caution">
    <text evidence="1">The sequence shown here is derived from an EMBL/GenBank/DDBJ whole genome shotgun (WGS) entry which is preliminary data.</text>
</comment>
<dbReference type="AlphaFoldDB" id="A0A510XXJ8"/>
<name>A0A510XXJ8_9GAMM</name>
<organism evidence="1 2">
    <name type="scientific">Pseudoalteromonas espejiana</name>
    <dbReference type="NCBI Taxonomy" id="28107"/>
    <lineage>
        <taxon>Bacteria</taxon>
        <taxon>Pseudomonadati</taxon>
        <taxon>Pseudomonadota</taxon>
        <taxon>Gammaproteobacteria</taxon>
        <taxon>Alteromonadales</taxon>
        <taxon>Pseudoalteromonadaceae</taxon>
        <taxon>Pseudoalteromonas</taxon>
    </lineage>
</organism>
<accession>A0A510XXJ8</accession>
<evidence type="ECO:0000313" key="2">
    <source>
        <dbReference type="Proteomes" id="UP000321419"/>
    </source>
</evidence>
<dbReference type="EMBL" id="BJUM01000025">
    <property type="protein sequence ID" value="GEK55728.1"/>
    <property type="molecule type" value="Genomic_DNA"/>
</dbReference>
<sequence>MSYKKQILSKSIKKVFKIVLDKLSSMSLMRDNMRPFKSYAWTSRENADECVDLAGSMRINFSE</sequence>